<name>A0ABY6LZ83_9FLAO</name>
<keyword evidence="2" id="KW-1185">Reference proteome</keyword>
<dbReference type="CDD" id="cd00586">
    <property type="entry name" value="4HBT"/>
    <property type="match status" value="1"/>
</dbReference>
<dbReference type="PANTHER" id="PTHR31793">
    <property type="entry name" value="4-HYDROXYBENZOYL-COA THIOESTERASE FAMILY MEMBER"/>
    <property type="match status" value="1"/>
</dbReference>
<proteinExistence type="predicted"/>
<organism evidence="1 2">
    <name type="scientific">Flavobacterium agricola</name>
    <dbReference type="NCBI Taxonomy" id="2870839"/>
    <lineage>
        <taxon>Bacteria</taxon>
        <taxon>Pseudomonadati</taxon>
        <taxon>Bacteroidota</taxon>
        <taxon>Flavobacteriia</taxon>
        <taxon>Flavobacteriales</taxon>
        <taxon>Flavobacteriaceae</taxon>
        <taxon>Flavobacterium</taxon>
    </lineage>
</organism>
<dbReference type="InterPro" id="IPR050563">
    <property type="entry name" value="4-hydroxybenzoyl-CoA_TE"/>
</dbReference>
<reference evidence="1" key="1">
    <citation type="submission" date="2021-08" db="EMBL/GenBank/DDBJ databases">
        <title>Flavobacterium sp. strain CC-SYL302.</title>
        <authorList>
            <person name="Lin S.-Y."/>
            <person name="Lee T.-H."/>
            <person name="Young C.-C."/>
        </authorList>
    </citation>
    <scope>NUCLEOTIDE SEQUENCE</scope>
    <source>
        <strain evidence="1">CC-SYL302</strain>
    </source>
</reference>
<sequence>METIFYKGQVLWSMIDANRHVRHSAYSDMCTQARSNLMIHIGLSMKECLKLGIGPVLFREETLFKREVRMDEFVYIEVALTKYDTQKSRFSIEHKLFKVDGTLSAIVNVDGAFMNLKERALTVLPQDIQAKVLQIPKATTYVEI</sequence>
<dbReference type="RefSeq" id="WP_264433974.1">
    <property type="nucleotide sequence ID" value="NZ_CP081495.1"/>
</dbReference>
<dbReference type="Proteomes" id="UP001163328">
    <property type="component" value="Chromosome"/>
</dbReference>
<dbReference type="Pfam" id="PF13279">
    <property type="entry name" value="4HBT_2"/>
    <property type="match status" value="1"/>
</dbReference>
<dbReference type="InterPro" id="IPR029069">
    <property type="entry name" value="HotDog_dom_sf"/>
</dbReference>
<dbReference type="Gene3D" id="3.10.129.10">
    <property type="entry name" value="Hotdog Thioesterase"/>
    <property type="match status" value="1"/>
</dbReference>
<dbReference type="SUPFAM" id="SSF54637">
    <property type="entry name" value="Thioesterase/thiol ester dehydrase-isomerase"/>
    <property type="match status" value="1"/>
</dbReference>
<evidence type="ECO:0000313" key="1">
    <source>
        <dbReference type="EMBL" id="UYW01501.1"/>
    </source>
</evidence>
<evidence type="ECO:0000313" key="2">
    <source>
        <dbReference type="Proteomes" id="UP001163328"/>
    </source>
</evidence>
<accession>A0ABY6LZ83</accession>
<dbReference type="EMBL" id="CP081495">
    <property type="protein sequence ID" value="UYW01501.1"/>
    <property type="molecule type" value="Genomic_DNA"/>
</dbReference>
<gene>
    <name evidence="1" type="ORF">K5I29_00695</name>
</gene>
<protein>
    <submittedName>
        <fullName evidence="1">Thioesterase family protein</fullName>
    </submittedName>
</protein>
<dbReference type="PANTHER" id="PTHR31793:SF24">
    <property type="entry name" value="LONG-CHAIN ACYL-COA THIOESTERASE FADM"/>
    <property type="match status" value="1"/>
</dbReference>